<evidence type="ECO:0000256" key="1">
    <source>
        <dbReference type="SAM" id="MobiDB-lite"/>
    </source>
</evidence>
<evidence type="ECO:0008006" key="4">
    <source>
        <dbReference type="Google" id="ProtNLM"/>
    </source>
</evidence>
<evidence type="ECO:0000313" key="3">
    <source>
        <dbReference type="Proteomes" id="UP000275267"/>
    </source>
</evidence>
<reference evidence="3" key="1">
    <citation type="journal article" date="2019" name="Nat. Commun.">
        <title>The genome of broomcorn millet.</title>
        <authorList>
            <person name="Zou C."/>
            <person name="Miki D."/>
            <person name="Li D."/>
            <person name="Tang Q."/>
            <person name="Xiao L."/>
            <person name="Rajput S."/>
            <person name="Deng P."/>
            <person name="Jia W."/>
            <person name="Huang R."/>
            <person name="Zhang M."/>
            <person name="Sun Y."/>
            <person name="Hu J."/>
            <person name="Fu X."/>
            <person name="Schnable P.S."/>
            <person name="Li F."/>
            <person name="Zhang H."/>
            <person name="Feng B."/>
            <person name="Zhu X."/>
            <person name="Liu R."/>
            <person name="Schnable J.C."/>
            <person name="Zhu J.-K."/>
            <person name="Zhang H."/>
        </authorList>
    </citation>
    <scope>NUCLEOTIDE SEQUENCE [LARGE SCALE GENOMIC DNA]</scope>
</reference>
<organism evidence="2 3">
    <name type="scientific">Panicum miliaceum</name>
    <name type="common">Proso millet</name>
    <name type="synonym">Broomcorn millet</name>
    <dbReference type="NCBI Taxonomy" id="4540"/>
    <lineage>
        <taxon>Eukaryota</taxon>
        <taxon>Viridiplantae</taxon>
        <taxon>Streptophyta</taxon>
        <taxon>Embryophyta</taxon>
        <taxon>Tracheophyta</taxon>
        <taxon>Spermatophyta</taxon>
        <taxon>Magnoliopsida</taxon>
        <taxon>Liliopsida</taxon>
        <taxon>Poales</taxon>
        <taxon>Poaceae</taxon>
        <taxon>PACMAD clade</taxon>
        <taxon>Panicoideae</taxon>
        <taxon>Panicodae</taxon>
        <taxon>Paniceae</taxon>
        <taxon>Panicinae</taxon>
        <taxon>Panicum</taxon>
        <taxon>Panicum sect. Panicum</taxon>
    </lineage>
</organism>
<keyword evidence="3" id="KW-1185">Reference proteome</keyword>
<dbReference type="EMBL" id="PQIB02000003">
    <property type="protein sequence ID" value="RLN30837.1"/>
    <property type="molecule type" value="Genomic_DNA"/>
</dbReference>
<dbReference type="PANTHER" id="PTHR36486:SF4">
    <property type="entry name" value="PH DOMAIN-CONTAINING PROTEIN"/>
    <property type="match status" value="1"/>
</dbReference>
<protein>
    <recommendedName>
        <fullName evidence="4">Extra-large guanine nucleotide-binding protein 3-like</fullName>
    </recommendedName>
</protein>
<dbReference type="OrthoDB" id="5817230at2759"/>
<proteinExistence type="predicted"/>
<accession>A0A3L6T2N4</accession>
<dbReference type="AlphaFoldDB" id="A0A3L6T2N4"/>
<sequence length="315" mass="34949">MAAGGGDWEDLVRRMFPLGTTIPEPPANLDYSSALEYDSPPTASGSRGSTSSTSPQYPPPSRSPDLWGSPTTLCRWRRSTRLSVVPPRRRRRPGSLSVRSSHRLHRPGGARRRRGMRSTPTTQTPARRGACGGIGLLRGLLRPKWRRGQVVTFGVAEDSKYESKEFDEVSEQYVAPIDESKRSKLGKGSTILSRLLSPLEVKQILKVEKECQANQLQPEQLIVNGFPLDDEEMTNLLSCQRPSGNPKPGRYWYDKESGLWGKEGEKPDRIISTNLNFNGKLQPDASNGTAQVFSNGREITKIELILKVISAKPLV</sequence>
<dbReference type="STRING" id="4540.A0A3L6T2N4"/>
<feature type="compositionally biased region" description="Basic residues" evidence="1">
    <location>
        <begin position="100"/>
        <end position="116"/>
    </location>
</feature>
<name>A0A3L6T2N4_PANMI</name>
<feature type="compositionally biased region" description="Low complexity" evidence="1">
    <location>
        <begin position="39"/>
        <end position="55"/>
    </location>
</feature>
<gene>
    <name evidence="2" type="ORF">C2845_PM05G19830</name>
</gene>
<dbReference type="InterPro" id="IPR053057">
    <property type="entry name" value="XLG_GTP-binding"/>
</dbReference>
<comment type="caution">
    <text evidence="2">The sequence shown here is derived from an EMBL/GenBank/DDBJ whole genome shotgun (WGS) entry which is preliminary data.</text>
</comment>
<dbReference type="Proteomes" id="UP000275267">
    <property type="component" value="Unassembled WGS sequence"/>
</dbReference>
<dbReference type="PANTHER" id="PTHR36486">
    <property type="entry name" value="OS01G0977800 PROTEIN"/>
    <property type="match status" value="1"/>
</dbReference>
<evidence type="ECO:0000313" key="2">
    <source>
        <dbReference type="EMBL" id="RLN30837.1"/>
    </source>
</evidence>
<feature type="region of interest" description="Disordered" evidence="1">
    <location>
        <begin position="18"/>
        <end position="131"/>
    </location>
</feature>